<reference evidence="3" key="2">
    <citation type="submission" date="2015-01" db="EMBL/GenBank/DDBJ databases">
        <title>Evolutionary Origins and Diversification of the Mycorrhizal Mutualists.</title>
        <authorList>
            <consortium name="DOE Joint Genome Institute"/>
            <consortium name="Mycorrhizal Genomics Consortium"/>
            <person name="Kohler A."/>
            <person name="Kuo A."/>
            <person name="Nagy L.G."/>
            <person name="Floudas D."/>
            <person name="Copeland A."/>
            <person name="Barry K.W."/>
            <person name="Cichocki N."/>
            <person name="Veneault-Fourrey C."/>
            <person name="LaButti K."/>
            <person name="Lindquist E.A."/>
            <person name="Lipzen A."/>
            <person name="Lundell T."/>
            <person name="Morin E."/>
            <person name="Murat C."/>
            <person name="Riley R."/>
            <person name="Ohm R."/>
            <person name="Sun H."/>
            <person name="Tunlid A."/>
            <person name="Henrissat B."/>
            <person name="Grigoriev I.V."/>
            <person name="Hibbett D.S."/>
            <person name="Martin F."/>
        </authorList>
    </citation>
    <scope>NUCLEOTIDE SEQUENCE [LARGE SCALE GENOMIC DNA]</scope>
    <source>
        <strain evidence="3">Zn</strain>
    </source>
</reference>
<feature type="region of interest" description="Disordered" evidence="1">
    <location>
        <begin position="84"/>
        <end position="105"/>
    </location>
</feature>
<dbReference type="AlphaFoldDB" id="A0A0C3GU23"/>
<evidence type="ECO:0000256" key="1">
    <source>
        <dbReference type="SAM" id="MobiDB-lite"/>
    </source>
</evidence>
<accession>A0A0C3GU23</accession>
<reference evidence="2 3" key="1">
    <citation type="submission" date="2014-04" db="EMBL/GenBank/DDBJ databases">
        <authorList>
            <consortium name="DOE Joint Genome Institute"/>
            <person name="Kuo A."/>
            <person name="Martino E."/>
            <person name="Perotto S."/>
            <person name="Kohler A."/>
            <person name="Nagy L.G."/>
            <person name="Floudas D."/>
            <person name="Copeland A."/>
            <person name="Barry K.W."/>
            <person name="Cichocki N."/>
            <person name="Veneault-Fourrey C."/>
            <person name="LaButti K."/>
            <person name="Lindquist E.A."/>
            <person name="Lipzen A."/>
            <person name="Lundell T."/>
            <person name="Morin E."/>
            <person name="Murat C."/>
            <person name="Sun H."/>
            <person name="Tunlid A."/>
            <person name="Henrissat B."/>
            <person name="Grigoriev I.V."/>
            <person name="Hibbett D.S."/>
            <person name="Martin F."/>
            <person name="Nordberg H.P."/>
            <person name="Cantor M.N."/>
            <person name="Hua S.X."/>
        </authorList>
    </citation>
    <scope>NUCLEOTIDE SEQUENCE [LARGE SCALE GENOMIC DNA]</scope>
    <source>
        <strain evidence="2 3">Zn</strain>
    </source>
</reference>
<evidence type="ECO:0000313" key="3">
    <source>
        <dbReference type="Proteomes" id="UP000054321"/>
    </source>
</evidence>
<proteinExistence type="predicted"/>
<sequence>MESISNPPTGFGRVDYYYHPDVIQGFNKTSQANIEKAGALGSLEDIQKLFIQSAKEVLPVVMGSIYANVVRLCLERTLLDTSDEEFIEKDEQGAERDNNYRPNSGRRQIDEVLDVALLAANAKR</sequence>
<dbReference type="InParanoid" id="A0A0C3GU23"/>
<gene>
    <name evidence="2" type="ORF">OIDMADRAFT_60568</name>
</gene>
<evidence type="ECO:0000313" key="2">
    <source>
        <dbReference type="EMBL" id="KIM94799.1"/>
    </source>
</evidence>
<dbReference type="OrthoDB" id="1911848at2759"/>
<name>A0A0C3GU23_OIDMZ</name>
<dbReference type="HOGENOM" id="CLU_2004563_0_0_1"/>
<keyword evidence="3" id="KW-1185">Reference proteome</keyword>
<organism evidence="2 3">
    <name type="scientific">Oidiodendron maius (strain Zn)</name>
    <dbReference type="NCBI Taxonomy" id="913774"/>
    <lineage>
        <taxon>Eukaryota</taxon>
        <taxon>Fungi</taxon>
        <taxon>Dikarya</taxon>
        <taxon>Ascomycota</taxon>
        <taxon>Pezizomycotina</taxon>
        <taxon>Leotiomycetes</taxon>
        <taxon>Leotiomycetes incertae sedis</taxon>
        <taxon>Myxotrichaceae</taxon>
        <taxon>Oidiodendron</taxon>
    </lineage>
</organism>
<feature type="compositionally biased region" description="Basic and acidic residues" evidence="1">
    <location>
        <begin position="89"/>
        <end position="99"/>
    </location>
</feature>
<protein>
    <submittedName>
        <fullName evidence="2">Uncharacterized protein</fullName>
    </submittedName>
</protein>
<dbReference type="Proteomes" id="UP000054321">
    <property type="component" value="Unassembled WGS sequence"/>
</dbReference>
<dbReference type="EMBL" id="KN832889">
    <property type="protein sequence ID" value="KIM94799.1"/>
    <property type="molecule type" value="Genomic_DNA"/>
</dbReference>